<keyword evidence="3" id="KW-0378">Hydrolase</keyword>
<evidence type="ECO:0000256" key="1">
    <source>
        <dbReference type="SAM" id="MobiDB-lite"/>
    </source>
</evidence>
<dbReference type="EMBL" id="FONR01000039">
    <property type="protein sequence ID" value="SFH03093.1"/>
    <property type="molecule type" value="Genomic_DNA"/>
</dbReference>
<dbReference type="InterPro" id="IPR029058">
    <property type="entry name" value="AB_hydrolase_fold"/>
</dbReference>
<evidence type="ECO:0000259" key="2">
    <source>
        <dbReference type="Pfam" id="PF12697"/>
    </source>
</evidence>
<gene>
    <name evidence="3" type="ORF">SAMN02787118_13910</name>
</gene>
<protein>
    <submittedName>
        <fullName evidence="3">Lysophospholipase, alpha-beta hydrolase superfamily</fullName>
    </submittedName>
</protein>
<name>A0A1I2WP33_9ACTN</name>
<accession>A0A1I2WP33</accession>
<dbReference type="Proteomes" id="UP000181942">
    <property type="component" value="Unassembled WGS sequence"/>
</dbReference>
<evidence type="ECO:0000313" key="4">
    <source>
        <dbReference type="Proteomes" id="UP000181942"/>
    </source>
</evidence>
<dbReference type="InterPro" id="IPR000073">
    <property type="entry name" value="AB_hydrolase_1"/>
</dbReference>
<dbReference type="AlphaFoldDB" id="A0A1I2WP33"/>
<dbReference type="Gene3D" id="3.40.50.1820">
    <property type="entry name" value="alpha/beta hydrolase"/>
    <property type="match status" value="1"/>
</dbReference>
<proteinExistence type="predicted"/>
<dbReference type="SUPFAM" id="SSF53474">
    <property type="entry name" value="alpha/beta-Hydrolases"/>
    <property type="match status" value="1"/>
</dbReference>
<reference evidence="3 4" key="1">
    <citation type="submission" date="2016-10" db="EMBL/GenBank/DDBJ databases">
        <authorList>
            <person name="de Groot N.N."/>
        </authorList>
    </citation>
    <scope>NUCLEOTIDE SEQUENCE [LARGE SCALE GENOMIC DNA]</scope>
    <source>
        <strain evidence="3 4">OK461</strain>
    </source>
</reference>
<dbReference type="Pfam" id="PF12697">
    <property type="entry name" value="Abhydrolase_6"/>
    <property type="match status" value="1"/>
</dbReference>
<evidence type="ECO:0000313" key="3">
    <source>
        <dbReference type="EMBL" id="SFH03093.1"/>
    </source>
</evidence>
<feature type="domain" description="AB hydrolase-1" evidence="2">
    <location>
        <begin position="52"/>
        <end position="284"/>
    </location>
</feature>
<organism evidence="3 4">
    <name type="scientific">Streptomyces mirabilis</name>
    <dbReference type="NCBI Taxonomy" id="68239"/>
    <lineage>
        <taxon>Bacteria</taxon>
        <taxon>Bacillati</taxon>
        <taxon>Actinomycetota</taxon>
        <taxon>Actinomycetes</taxon>
        <taxon>Kitasatosporales</taxon>
        <taxon>Streptomycetaceae</taxon>
        <taxon>Streptomyces</taxon>
    </lineage>
</organism>
<feature type="region of interest" description="Disordered" evidence="1">
    <location>
        <begin position="1"/>
        <end position="20"/>
    </location>
</feature>
<sequence>MSVPTVETIPSSVPGSAMPSMSPGVRPVALAAGDVTLSALIAQPSGPPRATVVAVHGGGMSAGYFDGQAHPDVSLLALGARLGYTMVAVDRPGYGLSAADAPSGQTLAEQSAALHAALRHLAGRAETGAGVFLLAHSFGGKLALTYAACQAGDPDPAVPPLLGLDISGLGRDYAVDHPEGGPDPHQHRHWKRNWGALRFYPPNTFREAEGLVAPMPPREQAEALQWPRRFPVAAAAVQVPVRLTFAEQELWWHHDEDTVADLAAHFASAPSAAVDRQPGAGHNISLGWAARTYHLRAFAFFEECLARRSAGASVTP</sequence>
<dbReference type="GO" id="GO:0016787">
    <property type="term" value="F:hydrolase activity"/>
    <property type="evidence" value="ECO:0007669"/>
    <property type="project" value="UniProtKB-KW"/>
</dbReference>